<dbReference type="Proteomes" id="UP000681722">
    <property type="component" value="Unassembled WGS sequence"/>
</dbReference>
<organism evidence="1 3">
    <name type="scientific">Didymodactylos carnosus</name>
    <dbReference type="NCBI Taxonomy" id="1234261"/>
    <lineage>
        <taxon>Eukaryota</taxon>
        <taxon>Metazoa</taxon>
        <taxon>Spiralia</taxon>
        <taxon>Gnathifera</taxon>
        <taxon>Rotifera</taxon>
        <taxon>Eurotatoria</taxon>
        <taxon>Bdelloidea</taxon>
        <taxon>Philodinida</taxon>
        <taxon>Philodinidae</taxon>
        <taxon>Didymodactylos</taxon>
    </lineage>
</organism>
<protein>
    <submittedName>
        <fullName evidence="1">Uncharacterized protein</fullName>
    </submittedName>
</protein>
<name>A0A815U5F5_9BILA</name>
<keyword evidence="3" id="KW-1185">Reference proteome</keyword>
<dbReference type="OrthoDB" id="10068547at2759"/>
<dbReference type="Proteomes" id="UP000663829">
    <property type="component" value="Unassembled WGS sequence"/>
</dbReference>
<sequence>MGQLCISQGATKKMKNSTLKTHLPINEIIDKRLKEFVCLHHIDLLRKINYQVNKLKDNIYEKQLSYYYLTTEQFEIINRLTTICKKQLTLFENLTMFEQRILCHKLPKSFDYIKVDTNQEQCVNKRNQQDFNVLQLQILNPTSYDHKYQVDILMHSVYHYHSLSKKKIIDVYPQIIVDVPKISLNRILLDYRLADDARKDLKISLKEEFKRVKLFEVTGDYWKIHN</sequence>
<dbReference type="EMBL" id="CAJNOQ010023488">
    <property type="protein sequence ID" value="CAF1516204.1"/>
    <property type="molecule type" value="Genomic_DNA"/>
</dbReference>
<evidence type="ECO:0000313" key="2">
    <source>
        <dbReference type="EMBL" id="CAF4376154.1"/>
    </source>
</evidence>
<proteinExistence type="predicted"/>
<accession>A0A815U5F5</accession>
<comment type="caution">
    <text evidence="1">The sequence shown here is derived from an EMBL/GenBank/DDBJ whole genome shotgun (WGS) entry which is preliminary data.</text>
</comment>
<evidence type="ECO:0000313" key="3">
    <source>
        <dbReference type="Proteomes" id="UP000663829"/>
    </source>
</evidence>
<gene>
    <name evidence="1" type="ORF">GPM918_LOCUS37340</name>
    <name evidence="2" type="ORF">SRO942_LOCUS38106</name>
</gene>
<evidence type="ECO:0000313" key="1">
    <source>
        <dbReference type="EMBL" id="CAF1516204.1"/>
    </source>
</evidence>
<dbReference type="EMBL" id="CAJOBC010089038">
    <property type="protein sequence ID" value="CAF4376154.1"/>
    <property type="molecule type" value="Genomic_DNA"/>
</dbReference>
<reference evidence="1" key="1">
    <citation type="submission" date="2021-02" db="EMBL/GenBank/DDBJ databases">
        <authorList>
            <person name="Nowell W R."/>
        </authorList>
    </citation>
    <scope>NUCLEOTIDE SEQUENCE</scope>
</reference>
<dbReference type="AlphaFoldDB" id="A0A815U5F5"/>